<organism evidence="2 3">
    <name type="scientific">Mameliella alba</name>
    <dbReference type="NCBI Taxonomy" id="561184"/>
    <lineage>
        <taxon>Bacteria</taxon>
        <taxon>Pseudomonadati</taxon>
        <taxon>Pseudomonadota</taxon>
        <taxon>Alphaproteobacteria</taxon>
        <taxon>Rhodobacterales</taxon>
        <taxon>Roseobacteraceae</taxon>
        <taxon>Mameliella</taxon>
    </lineage>
</organism>
<comment type="caution">
    <text evidence="2">The sequence shown here is derived from an EMBL/GenBank/DDBJ whole genome shotgun (WGS) entry which is preliminary data.</text>
</comment>
<keyword evidence="3" id="KW-1185">Reference proteome</keyword>
<evidence type="ECO:0000313" key="2">
    <source>
        <dbReference type="EMBL" id="KHQ51293.1"/>
    </source>
</evidence>
<accession>A0A225PP20</accession>
<accession>A0A0B3RX24</accession>
<dbReference type="SUPFAM" id="SSF159594">
    <property type="entry name" value="XCC0632-like"/>
    <property type="match status" value="1"/>
</dbReference>
<dbReference type="RefSeq" id="WP_052244694.1">
    <property type="nucleotide sequence ID" value="NZ_AP022337.1"/>
</dbReference>
<evidence type="ECO:0000313" key="3">
    <source>
        <dbReference type="Proteomes" id="UP000030960"/>
    </source>
</evidence>
<protein>
    <submittedName>
        <fullName evidence="2">Putative Lipoprotein</fullName>
    </submittedName>
</protein>
<dbReference type="Proteomes" id="UP000030960">
    <property type="component" value="Unassembled WGS sequence"/>
</dbReference>
<dbReference type="PATRIC" id="fig|1515334.3.peg.4106"/>
<gene>
    <name evidence="2" type="ORF">OA50_04074</name>
</gene>
<dbReference type="OrthoDB" id="7858211at2"/>
<dbReference type="AlphaFoldDB" id="A0A0B3RX24"/>
<dbReference type="GeneID" id="66502874"/>
<reference evidence="2 3" key="1">
    <citation type="submission" date="2014-10" db="EMBL/GenBank/DDBJ databases">
        <title>Genome sequence of Ponticoccus sp. strain UMTAT08 isolated from clonal culture of toxic dinoflagellate Alexandrium tamiyavanichii.</title>
        <authorList>
            <person name="Gan H.Y."/>
            <person name="Muhd D.-D."/>
            <person name="Mohd Noor M.E."/>
            <person name="Yeong Y.S."/>
            <person name="Usup G."/>
        </authorList>
    </citation>
    <scope>NUCLEOTIDE SEQUENCE [LARGE SCALE GENOMIC DNA]</scope>
    <source>
        <strain evidence="2 3">UMTAT08</strain>
    </source>
</reference>
<dbReference type="Gene3D" id="3.40.50.10610">
    <property type="entry name" value="ABC-type transport auxiliary lipoprotein component"/>
    <property type="match status" value="1"/>
</dbReference>
<accession>A0A225Q9Z0</accession>
<dbReference type="STRING" id="561184.SAMN05216376_1132"/>
<name>A0A0B3RX24_9RHOB</name>
<proteinExistence type="predicted"/>
<dbReference type="PROSITE" id="PS51257">
    <property type="entry name" value="PROKAR_LIPOPROTEIN"/>
    <property type="match status" value="1"/>
</dbReference>
<dbReference type="EMBL" id="JSUQ01000018">
    <property type="protein sequence ID" value="KHQ51293.1"/>
    <property type="molecule type" value="Genomic_DNA"/>
</dbReference>
<sequence>MTFKTLAAALAIFSLTACGTGGPQYLVESKPSDLHVRASVSTLLVRTVSLPTYAADEKIAIQDEKGVVREAEFGLWADEPERATTLQVSRQLNQMTSAKVAPEPWPLPEPPQGVLDIRFETFIATNENVFRMSGQYFMGSETPDPIDDPDFDKPPRQVPPPLPSKARLFDIAIPLANKGPAAIAAAQAAALTSLTESIARDLSR</sequence>
<feature type="domain" description="ABC-type transport auxiliary lipoprotein component" evidence="1">
    <location>
        <begin position="41"/>
        <end position="199"/>
    </location>
</feature>
<evidence type="ECO:0000259" key="1">
    <source>
        <dbReference type="Pfam" id="PF03886"/>
    </source>
</evidence>
<dbReference type="Pfam" id="PF03886">
    <property type="entry name" value="ABC_trans_aux"/>
    <property type="match status" value="1"/>
</dbReference>
<keyword evidence="2" id="KW-0449">Lipoprotein</keyword>
<dbReference type="InterPro" id="IPR005586">
    <property type="entry name" value="ABC_trans_aux"/>
</dbReference>